<dbReference type="EMBL" id="DVFZ01000046">
    <property type="protein sequence ID" value="HIQ82362.1"/>
    <property type="molecule type" value="Genomic_DNA"/>
</dbReference>
<dbReference type="InterPro" id="IPR002500">
    <property type="entry name" value="PAPS_reduct_dom"/>
</dbReference>
<reference evidence="2" key="1">
    <citation type="submission" date="2020-10" db="EMBL/GenBank/DDBJ databases">
        <authorList>
            <person name="Gilroy R."/>
        </authorList>
    </citation>
    <scope>NUCLEOTIDE SEQUENCE</scope>
    <source>
        <strain evidence="2">ChiSjej6B24-2974</strain>
    </source>
</reference>
<dbReference type="GO" id="GO:0003824">
    <property type="term" value="F:catalytic activity"/>
    <property type="evidence" value="ECO:0007669"/>
    <property type="project" value="InterPro"/>
</dbReference>
<comment type="caution">
    <text evidence="2">The sequence shown here is derived from an EMBL/GenBank/DDBJ whole genome shotgun (WGS) entry which is preliminary data.</text>
</comment>
<name>A0A9D0ZKS2_9FIRM</name>
<dbReference type="SUPFAM" id="SSF52402">
    <property type="entry name" value="Adenine nucleotide alpha hydrolases-like"/>
    <property type="match status" value="1"/>
</dbReference>
<evidence type="ECO:0000313" key="3">
    <source>
        <dbReference type="Proteomes" id="UP000824260"/>
    </source>
</evidence>
<organism evidence="2 3">
    <name type="scientific">Candidatus Pullichristensenella stercorigallinarum</name>
    <dbReference type="NCBI Taxonomy" id="2840909"/>
    <lineage>
        <taxon>Bacteria</taxon>
        <taxon>Bacillati</taxon>
        <taxon>Bacillota</taxon>
        <taxon>Clostridia</taxon>
        <taxon>Candidatus Pullichristensenella</taxon>
    </lineage>
</organism>
<dbReference type="Gene3D" id="3.40.50.620">
    <property type="entry name" value="HUPs"/>
    <property type="match status" value="1"/>
</dbReference>
<dbReference type="PANTHER" id="PTHR43196:SF2">
    <property type="entry name" value="PHOSPHOADENOSINE PHOSPHOSULFATE REDUCTASE"/>
    <property type="match status" value="1"/>
</dbReference>
<evidence type="ECO:0000313" key="2">
    <source>
        <dbReference type="EMBL" id="HIQ82362.1"/>
    </source>
</evidence>
<dbReference type="InterPro" id="IPR014729">
    <property type="entry name" value="Rossmann-like_a/b/a_fold"/>
</dbReference>
<dbReference type="NCBIfam" id="TIGR03183">
    <property type="entry name" value="DNA_S_dndC"/>
    <property type="match status" value="1"/>
</dbReference>
<dbReference type="Proteomes" id="UP000824260">
    <property type="component" value="Unassembled WGS sequence"/>
</dbReference>
<dbReference type="AlphaFoldDB" id="A0A9D0ZKS2"/>
<reference evidence="2" key="2">
    <citation type="journal article" date="2021" name="PeerJ">
        <title>Extensive microbial diversity within the chicken gut microbiome revealed by metagenomics and culture.</title>
        <authorList>
            <person name="Gilroy R."/>
            <person name="Ravi A."/>
            <person name="Getino M."/>
            <person name="Pursley I."/>
            <person name="Horton D.L."/>
            <person name="Alikhan N.F."/>
            <person name="Baker D."/>
            <person name="Gharbi K."/>
            <person name="Hall N."/>
            <person name="Watson M."/>
            <person name="Adriaenssens E.M."/>
            <person name="Foster-Nyarko E."/>
            <person name="Jarju S."/>
            <person name="Secka A."/>
            <person name="Antonio M."/>
            <person name="Oren A."/>
            <person name="Chaudhuri R.R."/>
            <person name="La Ragione R."/>
            <person name="Hildebrand F."/>
            <person name="Pallen M.J."/>
        </authorList>
    </citation>
    <scope>NUCLEOTIDE SEQUENCE</scope>
    <source>
        <strain evidence="2">ChiSjej6B24-2974</strain>
    </source>
</reference>
<dbReference type="NCBIfam" id="NF005316">
    <property type="entry name" value="PRK06850.1"/>
    <property type="match status" value="1"/>
</dbReference>
<sequence length="495" mass="57356">MHWKMVMIMPDKILTRRDIENVITVTKDLYLADSIPWVIGYSGGKDSTATVQLVWSALSQLPKEQLKKRVYVISTDTLVESPVVAAWLAQSLARMRQTAENSGLPIEVFQLTPDMDNTFWVNLLGRGYPYPRRNMRWCTDRLKIAPANHFVERVISRAGEAIMVLGTRKTESAARRQVMEGYEKKRVREHLSPSSTMPNAFVYSPLEDWTSDNVWQYLMQHPNTWGQSNKDLLAMYSGASADGECPLVLDTSTPSCGNSRFGCWVCTMVSEDKSMAAMIQNDEEKAWMLPLLELRNEIGAPQEEDKRRRDFRRMDGKIYMHTGNIVHGPYTKATREYFLRRLLQVEQYVQTCGPAELADHPLIRHEELCQIRRIWLHEKHEFDDALPRIYKEVTGRDFVDPECPTNRYFKKREWDILERTCHDAFPQEELLVNLCSSLLDIESQYSLMASRRGVNIEIEKTVRKCFFSDKQDAIDFYQRHHAANDENGQEEVAAE</sequence>
<gene>
    <name evidence="2" type="primary">dndC</name>
    <name evidence="2" type="ORF">IAA52_04595</name>
</gene>
<protein>
    <submittedName>
        <fullName evidence="2">DNA phosphorothioation system sulfurtransferase DndC</fullName>
    </submittedName>
</protein>
<accession>A0A9D0ZKS2</accession>
<dbReference type="Pfam" id="PF01507">
    <property type="entry name" value="PAPS_reduct"/>
    <property type="match status" value="1"/>
</dbReference>
<dbReference type="InterPro" id="IPR017598">
    <property type="entry name" value="SulphurTrfase_DndC"/>
</dbReference>
<dbReference type="InterPro" id="IPR050128">
    <property type="entry name" value="Sulfate_adenylyltrnsfr_sub2"/>
</dbReference>
<dbReference type="PANTHER" id="PTHR43196">
    <property type="entry name" value="SULFATE ADENYLYLTRANSFERASE SUBUNIT 2"/>
    <property type="match status" value="1"/>
</dbReference>
<evidence type="ECO:0000259" key="1">
    <source>
        <dbReference type="Pfam" id="PF01507"/>
    </source>
</evidence>
<feature type="domain" description="Phosphoadenosine phosphosulphate reductase" evidence="1">
    <location>
        <begin position="38"/>
        <end position="221"/>
    </location>
</feature>
<proteinExistence type="predicted"/>